<feature type="domain" description="Glycosyl transferase family 1" evidence="6">
    <location>
        <begin position="3"/>
        <end position="78"/>
    </location>
</feature>
<dbReference type="Pfam" id="PF00534">
    <property type="entry name" value="Glycos_transf_1"/>
    <property type="match status" value="1"/>
</dbReference>
<evidence type="ECO:0000256" key="5">
    <source>
        <dbReference type="ARBA" id="ARBA00047471"/>
    </source>
</evidence>
<dbReference type="PANTHER" id="PTHR46039:SF1">
    <property type="entry name" value="SUCROSE-PHOSPHATE SYNTHASE 4"/>
    <property type="match status" value="1"/>
</dbReference>
<dbReference type="InterPro" id="IPR036412">
    <property type="entry name" value="HAD-like_sf"/>
</dbReference>
<dbReference type="InterPro" id="IPR006380">
    <property type="entry name" value="SPP-like_dom"/>
</dbReference>
<dbReference type="SUPFAM" id="SSF53756">
    <property type="entry name" value="UDP-Glycosyltransferase/glycogen phosphorylase"/>
    <property type="match status" value="1"/>
</dbReference>
<accession>S8CRH6</accession>
<dbReference type="EMBL" id="AUSU01002146">
    <property type="protein sequence ID" value="EPS69380.1"/>
    <property type="molecule type" value="Genomic_DNA"/>
</dbReference>
<dbReference type="Pfam" id="PF05116">
    <property type="entry name" value="S6PP"/>
    <property type="match status" value="1"/>
</dbReference>
<comment type="caution">
    <text evidence="8">The sequence shown here is derived from an EMBL/GenBank/DDBJ whole genome shotgun (WGS) entry which is preliminary data.</text>
</comment>
<sequence length="450" mass="50210">QGVFINPALVEPFGLTLIEAASYGLPIVATKNGGPVDILKALNNGLLVDPHDHEAIADALLKLLTDKSLWHECRKNGLKNIRNFSWREHCKTYLSHIEHCRNNYPTTTQYSDRHRQLDDVTTCPEEPPTSESLEEDIELKFSIDVDVMTGELDAVTRQQKIVEILSRKSPSAGEKSKGGSSYSPGRRKWLCVIAVDGHETLPAIIEKIARAAAAAAGGSNSTRIGFVLMTGLNLQETKDVLSDSQLKAEDFDALVCCSGSEIHYPWRDVEMDEDYESHIQFRWPGENVKSIITRLAETTIELSHCRPRCYSYLIRSENKAQMVEDLRVKLRMRGIRCKLVCSNAGTRLNVIPVSASRSQALRYLSVRWGIELTRSVLFLGERGDTDHKDLIIGLHRTVIIKKVSETMAVNGNEACEEDDGGGTVAKSSSRVSFVEGFEEFQELFKILGCF</sequence>
<dbReference type="EC" id="2.4.1.14" evidence="2"/>
<evidence type="ECO:0000256" key="2">
    <source>
        <dbReference type="ARBA" id="ARBA00012536"/>
    </source>
</evidence>
<feature type="non-terminal residue" evidence="8">
    <location>
        <position position="1"/>
    </location>
</feature>
<proteinExistence type="inferred from homology"/>
<evidence type="ECO:0000313" key="9">
    <source>
        <dbReference type="Proteomes" id="UP000015453"/>
    </source>
</evidence>
<evidence type="ECO:0000256" key="4">
    <source>
        <dbReference type="ARBA" id="ARBA00022679"/>
    </source>
</evidence>
<reference evidence="8 9" key="1">
    <citation type="journal article" date="2013" name="BMC Genomics">
        <title>The miniature genome of a carnivorous plant Genlisea aurea contains a low number of genes and short non-coding sequences.</title>
        <authorList>
            <person name="Leushkin E.V."/>
            <person name="Sutormin R.A."/>
            <person name="Nabieva E.R."/>
            <person name="Penin A.A."/>
            <person name="Kondrashov A.S."/>
            <person name="Logacheva M.D."/>
        </authorList>
    </citation>
    <scope>NUCLEOTIDE SEQUENCE [LARGE SCALE GENOMIC DNA]</scope>
</reference>
<dbReference type="InterPro" id="IPR035659">
    <property type="entry name" value="SPS_C"/>
</dbReference>
<feature type="domain" description="Sucrose phosphatase-like" evidence="7">
    <location>
        <begin position="220"/>
        <end position="408"/>
    </location>
</feature>
<name>S8CRH6_9LAMI</name>
<keyword evidence="4" id="KW-0808">Transferase</keyword>
<dbReference type="CDD" id="cd16419">
    <property type="entry name" value="HAD_SPS"/>
    <property type="match status" value="1"/>
</dbReference>
<dbReference type="PANTHER" id="PTHR46039">
    <property type="entry name" value="SUCROSE-PHOSPHATE SYNTHASE 3-RELATED"/>
    <property type="match status" value="1"/>
</dbReference>
<dbReference type="Proteomes" id="UP000015453">
    <property type="component" value="Unassembled WGS sequence"/>
</dbReference>
<dbReference type="Gene3D" id="3.40.50.2000">
    <property type="entry name" value="Glycogen Phosphorylase B"/>
    <property type="match status" value="1"/>
</dbReference>
<dbReference type="InterPro" id="IPR001296">
    <property type="entry name" value="Glyco_trans_1"/>
</dbReference>
<keyword evidence="3" id="KW-0328">Glycosyltransferase</keyword>
<evidence type="ECO:0000256" key="1">
    <source>
        <dbReference type="ARBA" id="ARBA00006530"/>
    </source>
</evidence>
<evidence type="ECO:0000259" key="7">
    <source>
        <dbReference type="Pfam" id="PF05116"/>
    </source>
</evidence>
<dbReference type="AlphaFoldDB" id="S8CRH6"/>
<dbReference type="OrthoDB" id="1731298at2759"/>
<keyword evidence="9" id="KW-1185">Reference proteome</keyword>
<dbReference type="GO" id="GO:0046524">
    <property type="term" value="F:sucrose-phosphate synthase activity"/>
    <property type="evidence" value="ECO:0007669"/>
    <property type="project" value="UniProtKB-EC"/>
</dbReference>
<evidence type="ECO:0000256" key="3">
    <source>
        <dbReference type="ARBA" id="ARBA00022676"/>
    </source>
</evidence>
<gene>
    <name evidence="8" type="ORF">M569_05390</name>
</gene>
<organism evidence="8 9">
    <name type="scientific">Genlisea aurea</name>
    <dbReference type="NCBI Taxonomy" id="192259"/>
    <lineage>
        <taxon>Eukaryota</taxon>
        <taxon>Viridiplantae</taxon>
        <taxon>Streptophyta</taxon>
        <taxon>Embryophyta</taxon>
        <taxon>Tracheophyta</taxon>
        <taxon>Spermatophyta</taxon>
        <taxon>Magnoliopsida</taxon>
        <taxon>eudicotyledons</taxon>
        <taxon>Gunneridae</taxon>
        <taxon>Pentapetalae</taxon>
        <taxon>asterids</taxon>
        <taxon>lamiids</taxon>
        <taxon>Lamiales</taxon>
        <taxon>Lentibulariaceae</taxon>
        <taxon>Genlisea</taxon>
    </lineage>
</organism>
<dbReference type="InterPro" id="IPR044161">
    <property type="entry name" value="SPS"/>
</dbReference>
<comment type="similarity">
    <text evidence="1">Belongs to the glycosyltransferase 1 family.</text>
</comment>
<protein>
    <recommendedName>
        <fullName evidence="2">sucrose-phosphate synthase</fullName>
        <ecNumber evidence="2">2.4.1.14</ecNumber>
    </recommendedName>
</protein>
<dbReference type="SUPFAM" id="SSF56784">
    <property type="entry name" value="HAD-like"/>
    <property type="match status" value="1"/>
</dbReference>
<evidence type="ECO:0000313" key="8">
    <source>
        <dbReference type="EMBL" id="EPS69380.1"/>
    </source>
</evidence>
<evidence type="ECO:0000259" key="6">
    <source>
        <dbReference type="Pfam" id="PF00534"/>
    </source>
</evidence>
<comment type="catalytic activity">
    <reaction evidence="5">
        <text>beta-D-fructose 6-phosphate + UDP-alpha-D-glucose = sucrose 6(F)-phosphate + UDP + H(+)</text>
        <dbReference type="Rhea" id="RHEA:22172"/>
        <dbReference type="ChEBI" id="CHEBI:15378"/>
        <dbReference type="ChEBI" id="CHEBI:57634"/>
        <dbReference type="ChEBI" id="CHEBI:57723"/>
        <dbReference type="ChEBI" id="CHEBI:58223"/>
        <dbReference type="ChEBI" id="CHEBI:58885"/>
        <dbReference type="EC" id="2.4.1.14"/>
    </reaction>
</comment>